<feature type="region of interest" description="Disordered" evidence="4">
    <location>
        <begin position="1"/>
        <end position="31"/>
    </location>
</feature>
<proteinExistence type="inferred from homology"/>
<dbReference type="AlphaFoldDB" id="A0A6G0ID25"/>
<dbReference type="InterPro" id="IPR002347">
    <property type="entry name" value="SDR_fam"/>
</dbReference>
<comment type="similarity">
    <text evidence="1 3">Belongs to the short-chain dehydrogenases/reductases (SDR) family.</text>
</comment>
<dbReference type="EMBL" id="REGW02000012">
    <property type="protein sequence ID" value="KAE8289395.1"/>
    <property type="molecule type" value="Genomic_DNA"/>
</dbReference>
<evidence type="ECO:0000256" key="4">
    <source>
        <dbReference type="SAM" id="MobiDB-lite"/>
    </source>
</evidence>
<reference evidence="5 6" key="1">
    <citation type="submission" date="2019-07" db="EMBL/GenBank/DDBJ databases">
        <title>Chromosome genome assembly for large yellow croaker.</title>
        <authorList>
            <person name="Xiao S."/>
        </authorList>
    </citation>
    <scope>NUCLEOTIDE SEQUENCE [LARGE SCALE GENOMIC DNA]</scope>
    <source>
        <strain evidence="5">JMULYC20181020</strain>
        <tissue evidence="5">Muscle</tissue>
    </source>
</reference>
<organism evidence="5 6">
    <name type="scientific">Larimichthys crocea</name>
    <name type="common">Large yellow croaker</name>
    <name type="synonym">Pseudosciaena crocea</name>
    <dbReference type="NCBI Taxonomy" id="215358"/>
    <lineage>
        <taxon>Eukaryota</taxon>
        <taxon>Metazoa</taxon>
        <taxon>Chordata</taxon>
        <taxon>Craniata</taxon>
        <taxon>Vertebrata</taxon>
        <taxon>Euteleostomi</taxon>
        <taxon>Actinopterygii</taxon>
        <taxon>Neopterygii</taxon>
        <taxon>Teleostei</taxon>
        <taxon>Neoteleostei</taxon>
        <taxon>Acanthomorphata</taxon>
        <taxon>Eupercaria</taxon>
        <taxon>Sciaenidae</taxon>
        <taxon>Larimichthys</taxon>
    </lineage>
</organism>
<evidence type="ECO:0000256" key="2">
    <source>
        <dbReference type="ARBA" id="ARBA00023002"/>
    </source>
</evidence>
<gene>
    <name evidence="5" type="ORF">D5F01_LYC13284</name>
</gene>
<dbReference type="PRINTS" id="PR00080">
    <property type="entry name" value="SDRFAMILY"/>
</dbReference>
<protein>
    <submittedName>
        <fullName evidence="5">Retinol dehydrogenase 13</fullName>
    </submittedName>
</protein>
<evidence type="ECO:0000313" key="5">
    <source>
        <dbReference type="EMBL" id="KAE8289395.1"/>
    </source>
</evidence>
<evidence type="ECO:0000256" key="1">
    <source>
        <dbReference type="ARBA" id="ARBA00006484"/>
    </source>
</evidence>
<keyword evidence="2" id="KW-0560">Oxidoreductase</keyword>
<accession>A0A6G0ID25</accession>
<dbReference type="PANTHER" id="PTHR43157:SF54">
    <property type="entry name" value="RETINOL DEHYDROGENASE 12-LIKE ISOFORM X1-RELATED"/>
    <property type="match status" value="1"/>
</dbReference>
<dbReference type="Pfam" id="PF00106">
    <property type="entry name" value="adh_short"/>
    <property type="match status" value="1"/>
</dbReference>
<dbReference type="Proteomes" id="UP000424527">
    <property type="component" value="Unassembled WGS sequence"/>
</dbReference>
<name>A0A6G0ID25_LARCR</name>
<dbReference type="SUPFAM" id="SSF51735">
    <property type="entry name" value="NAD(P)-binding Rossmann-fold domains"/>
    <property type="match status" value="1"/>
</dbReference>
<keyword evidence="6" id="KW-1185">Reference proteome</keyword>
<dbReference type="PANTHER" id="PTHR43157">
    <property type="entry name" value="PHOSPHATIDYLINOSITOL-GLYCAN BIOSYNTHESIS CLASS F PROTEIN-RELATED"/>
    <property type="match status" value="1"/>
</dbReference>
<dbReference type="Gene3D" id="3.40.50.720">
    <property type="entry name" value="NAD(P)-binding Rossmann-like Domain"/>
    <property type="match status" value="1"/>
</dbReference>
<evidence type="ECO:0000313" key="6">
    <source>
        <dbReference type="Proteomes" id="UP000424527"/>
    </source>
</evidence>
<sequence>MSAAAPGGFLVLPLPREDGGSDPETEQGSGEEGQLERLLLCGAVLGLTLMCVAMLRKWIAGGVCRCSVRLDGKTVLITGANTGIGKETSRDLARRGARVVMACRDLTRAEQAAEEIRRSTGNGNVAIRHLDLASLYSVRQFAKDFLDSEDRLDVLINNAGVMMCPKSLTEDGFETQLAVNHLGHFLLTNLLLPKLKSSAHSRVVTVSSIAHRGGHIDFDDLFFSRKPYSSLQSYKQSKLANILFTRELARRLRGSGVSSFCLHPGVIFTELGRHFQSSFPVLGLLLIPPSLLLMKTPAQGSQTTVYCAVTPGLEELSGRYFSDCAEKKVAPEGRDDEVARRLWEESARLVCGSTPVDHPCGSSPVVLLLWFFSCGSSPVDLLLWFFSCGSSPVVLLLWFFSCGSSPVVLLLWIFSCGSSPVDHPCGSSSVVGSWTSGLTHFNESNIWSHPDHSEPDYTDPDQGSQTSYYTGALSVGALWGCRGAAEPAGSPEEEEEEEEE</sequence>
<dbReference type="GO" id="GO:0016491">
    <property type="term" value="F:oxidoreductase activity"/>
    <property type="evidence" value="ECO:0007669"/>
    <property type="project" value="UniProtKB-KW"/>
</dbReference>
<comment type="caution">
    <text evidence="5">The sequence shown here is derived from an EMBL/GenBank/DDBJ whole genome shotgun (WGS) entry which is preliminary data.</text>
</comment>
<dbReference type="PRINTS" id="PR00081">
    <property type="entry name" value="GDHRDH"/>
</dbReference>
<dbReference type="InterPro" id="IPR036291">
    <property type="entry name" value="NAD(P)-bd_dom_sf"/>
</dbReference>
<evidence type="ECO:0000256" key="3">
    <source>
        <dbReference type="RuleBase" id="RU000363"/>
    </source>
</evidence>